<dbReference type="Pfam" id="PF05729">
    <property type="entry name" value="NACHT"/>
    <property type="match status" value="1"/>
</dbReference>
<feature type="domain" description="NACHT" evidence="1">
    <location>
        <begin position="122"/>
        <end position="275"/>
    </location>
</feature>
<comment type="caution">
    <text evidence="2">The sequence shown here is derived from an EMBL/GenBank/DDBJ whole genome shotgun (WGS) entry which is preliminary data.</text>
</comment>
<dbReference type="PANTHER" id="PTHR46312:SF2">
    <property type="entry name" value="NUCLEOTIDE-BINDING OLIGOMERIZATION DOMAIN-CONTAINING PROTEIN 2-LIKE"/>
    <property type="match status" value="1"/>
</dbReference>
<reference evidence="2" key="1">
    <citation type="submission" date="2021-10" db="EMBL/GenBank/DDBJ databases">
        <title>Tropical sea cucumber genome reveals ecological adaptation and Cuvierian tubules defense mechanism.</title>
        <authorList>
            <person name="Chen T."/>
        </authorList>
    </citation>
    <scope>NUCLEOTIDE SEQUENCE</scope>
    <source>
        <strain evidence="2">Nanhai2018</strain>
        <tissue evidence="2">Muscle</tissue>
    </source>
</reference>
<evidence type="ECO:0000313" key="2">
    <source>
        <dbReference type="EMBL" id="KAJ8049290.1"/>
    </source>
</evidence>
<sequence>MHLFLQSSVRFISFLQYQNAFVTASRNFNFNDSFFFLSLINKTDKTRLLQNCLRQTYEILYNAVRPIPYVREKLYCVNEVFVECGIVADDRRNLAAESKDENYFVLESYANIFDDSVLPAKRIVVEGDPGYGKSTIALHAAFDWCTTKSTSTLNKVDIFIFLSMRLLGSVFSIYHAIKQLLLPRECNLTETDICDIINSCASVVIVLDGFDEYPDKQSHEESDFIKIISGKMFPSHRTVLFTRSFCLPSNLDPRTIRVRLTGFDERARSNYILKIVTGDYEVFQRIKHVMEKNPIISDLCQVPLFFVMLTHMALKGDDVSNGHSVTSFVKFTLSCFYSHMWDKLREAGSSKECFKVSNDHSRLHKIAFKGLTTESKINWAKDEFLRKVGSSSYEELITIGILIEESLLEVTDDPNTPVAEYIRYRKVVRFCHKIFAEWYAAHYVAENASRIHTIGLSKILKNLDPMELQFVFRFACGLNPTASRRIIKYLQSIEGGDSFATLCILEKTGSTDDIIETVREMCQKTIIFSYRNSRLLQRSNVQLIKLASEKEILIPTVVLHYCFSSVDTEKQSLCLNSGIDIPCLNNVRELVILELYSKDQVYKEAQNILHYAARCAKLNLIR</sequence>
<dbReference type="Gene3D" id="3.40.50.300">
    <property type="entry name" value="P-loop containing nucleotide triphosphate hydrolases"/>
    <property type="match status" value="1"/>
</dbReference>
<dbReference type="AlphaFoldDB" id="A0A9Q1HKK3"/>
<dbReference type="Proteomes" id="UP001152320">
    <property type="component" value="Chromosome 1"/>
</dbReference>
<dbReference type="PANTHER" id="PTHR46312">
    <property type="entry name" value="NACHT DOMAIN-CONTAINING PROTEIN"/>
    <property type="match status" value="1"/>
</dbReference>
<protein>
    <submittedName>
        <fullName evidence="2">NACHT, LRR and PYD domains-containing protein 10</fullName>
    </submittedName>
</protein>
<name>A0A9Q1HKK3_HOLLE</name>
<dbReference type="SUPFAM" id="SSF52540">
    <property type="entry name" value="P-loop containing nucleoside triphosphate hydrolases"/>
    <property type="match status" value="1"/>
</dbReference>
<evidence type="ECO:0000259" key="1">
    <source>
        <dbReference type="Pfam" id="PF05729"/>
    </source>
</evidence>
<organism evidence="2 3">
    <name type="scientific">Holothuria leucospilota</name>
    <name type="common">Black long sea cucumber</name>
    <name type="synonym">Mertensiothuria leucospilota</name>
    <dbReference type="NCBI Taxonomy" id="206669"/>
    <lineage>
        <taxon>Eukaryota</taxon>
        <taxon>Metazoa</taxon>
        <taxon>Echinodermata</taxon>
        <taxon>Eleutherozoa</taxon>
        <taxon>Echinozoa</taxon>
        <taxon>Holothuroidea</taxon>
        <taxon>Aspidochirotacea</taxon>
        <taxon>Aspidochirotida</taxon>
        <taxon>Holothuriidae</taxon>
        <taxon>Holothuria</taxon>
    </lineage>
</organism>
<dbReference type="InterPro" id="IPR007111">
    <property type="entry name" value="NACHT_NTPase"/>
</dbReference>
<dbReference type="InterPro" id="IPR027417">
    <property type="entry name" value="P-loop_NTPase"/>
</dbReference>
<keyword evidence="3" id="KW-1185">Reference proteome</keyword>
<evidence type="ECO:0000313" key="3">
    <source>
        <dbReference type="Proteomes" id="UP001152320"/>
    </source>
</evidence>
<proteinExistence type="predicted"/>
<accession>A0A9Q1HKK3</accession>
<dbReference type="OrthoDB" id="8891580at2759"/>
<dbReference type="EMBL" id="JAIZAY010000001">
    <property type="protein sequence ID" value="KAJ8049290.1"/>
    <property type="molecule type" value="Genomic_DNA"/>
</dbReference>
<gene>
    <name evidence="2" type="ORF">HOLleu_01972</name>
</gene>